<comment type="cofactor">
    <cofactor evidence="3">
        <name>Mg(2+)</name>
        <dbReference type="ChEBI" id="CHEBI:18420"/>
    </cofactor>
</comment>
<sequence length="411" mass="43136">MRELANRNIVLGITGSIAAYKAAILTRRLVEAGAQVQVVMTESAKRFITPMTLAALSGRPVRDSLWDQAAELSMGHIELARWADLIVIAPATADTLARLVQGRADDLLSTLCLASEADVLAAPAMNHVMWAHPATRANVDTLGARGVRFVGPDDGELAERESGAGRMVEPEAIRDGIVAYFEDAPASGVLAGRQVVITAGPTREALDPVRFITNHSSGRMGYALAAACVAAGARVTLVSGPTTLEVPAGVERIDVQSAADMHAAVMAVIDAADIFIGAAAVADYRPATTAADKIKKAEGDTSLALTRTRDIIADVAREHPQLFTLGFAAETTNMEASARSKRERKKLSMVAGNVVGPEHAFGRDDNALFVVWDGGEQELAQASKQALAEQLVALMAQRLGGDAGPATESGD</sequence>
<evidence type="ECO:0000259" key="6">
    <source>
        <dbReference type="Pfam" id="PF04127"/>
    </source>
</evidence>
<dbReference type="InterPro" id="IPR035929">
    <property type="entry name" value="CoaB-like_sf"/>
</dbReference>
<dbReference type="Pfam" id="PF02441">
    <property type="entry name" value="Flavoprotein"/>
    <property type="match status" value="1"/>
</dbReference>
<comment type="function">
    <text evidence="3">Catalyzes two sequential steps in the biosynthesis of coenzyme A. In the first step cysteine is conjugated to 4'-phosphopantothenate to form 4-phosphopantothenoylcysteine. In the second step the latter compound is decarboxylated to form 4'-phosphopantotheine.</text>
</comment>
<proteinExistence type="inferred from homology"/>
<feature type="binding site" evidence="3">
    <location>
        <position position="345"/>
    </location>
    <ligand>
        <name>CTP</name>
        <dbReference type="ChEBI" id="CHEBI:37563"/>
    </ligand>
</feature>
<comment type="function">
    <text evidence="4">Catalyzes two steps in the biosynthesis of coenzyme A. In the first step cysteine is conjugated to 4'-phosphopantothenate to form 4-phosphopantothenoylcysteine, in the latter compound is decarboxylated to form 4'-phosphopantotheine.</text>
</comment>
<comment type="similarity">
    <text evidence="3 4">In the C-terminal section; belongs to the PPC synthetase family.</text>
</comment>
<dbReference type="PANTHER" id="PTHR14359:SF6">
    <property type="entry name" value="PHOSPHOPANTOTHENOYLCYSTEINE DECARBOXYLASE"/>
    <property type="match status" value="1"/>
</dbReference>
<dbReference type="PANTHER" id="PTHR14359">
    <property type="entry name" value="HOMO-OLIGOMERIC FLAVIN CONTAINING CYS DECARBOXYLASE FAMILY"/>
    <property type="match status" value="1"/>
</dbReference>
<comment type="pathway">
    <text evidence="3 4">Cofactor biosynthesis; coenzyme A biosynthesis; CoA from (R)-pantothenate: step 3/5.</text>
</comment>
<dbReference type="NCBIfam" id="TIGR00521">
    <property type="entry name" value="coaBC_dfp"/>
    <property type="match status" value="1"/>
</dbReference>
<dbReference type="EC" id="6.3.2.5" evidence="3"/>
<comment type="similarity">
    <text evidence="3 4">In the N-terminal section; belongs to the HFCD (homo-oligomeric flavin containing Cys decarboxylase) superfamily.</text>
</comment>
<reference evidence="7 8" key="1">
    <citation type="submission" date="2013-03" db="EMBL/GenBank/DDBJ databases">
        <title>Salinisphaera dokdonensis CL-ES53 Genome Sequencing.</title>
        <authorList>
            <person name="Li C."/>
            <person name="Lai Q."/>
            <person name="Shao Z."/>
        </authorList>
    </citation>
    <scope>NUCLEOTIDE SEQUENCE [LARGE SCALE GENOMIC DNA]</scope>
    <source>
        <strain evidence="7 8">CL-ES53</strain>
    </source>
</reference>
<keyword evidence="3" id="KW-0460">Magnesium</keyword>
<protein>
    <recommendedName>
        <fullName evidence="3">Coenzyme A biosynthesis bifunctional protein CoaBC</fullName>
    </recommendedName>
    <alternativeName>
        <fullName evidence="3">DNA/pantothenate metabolism flavoprotein</fullName>
    </alternativeName>
    <alternativeName>
        <fullName evidence="3">Phosphopantothenoylcysteine synthetase/decarboxylase</fullName>
        <shortName evidence="3">PPCS-PPCDC</shortName>
    </alternativeName>
    <domain>
        <recommendedName>
            <fullName evidence="3">Phosphopantothenoylcysteine decarboxylase</fullName>
            <shortName evidence="3">PPC decarboxylase</shortName>
            <shortName evidence="3">PPC-DC</shortName>
            <ecNumber evidence="3">4.1.1.36</ecNumber>
        </recommendedName>
        <alternativeName>
            <fullName evidence="3">CoaC</fullName>
        </alternativeName>
    </domain>
    <domain>
        <recommendedName>
            <fullName evidence="3">Phosphopantothenate--cysteine ligase</fullName>
            <ecNumber evidence="3">6.3.2.5</ecNumber>
        </recommendedName>
        <alternativeName>
            <fullName evidence="3">CoaB</fullName>
        </alternativeName>
        <alternativeName>
            <fullName evidence="3">Phosphopantothenoylcysteine synthetase</fullName>
            <shortName evidence="3">PPC synthetase</shortName>
            <shortName evidence="3">PPC-S</shortName>
        </alternativeName>
    </domain>
</protein>
<dbReference type="HAMAP" id="MF_02225">
    <property type="entry name" value="CoaBC"/>
    <property type="match status" value="1"/>
</dbReference>
<comment type="catalytic activity">
    <reaction evidence="3 4">
        <text>(R)-4'-phosphopantothenate + L-cysteine + CTP = N-[(R)-4-phosphopantothenoyl]-L-cysteine + CMP + diphosphate + H(+)</text>
        <dbReference type="Rhea" id="RHEA:19397"/>
        <dbReference type="ChEBI" id="CHEBI:10986"/>
        <dbReference type="ChEBI" id="CHEBI:15378"/>
        <dbReference type="ChEBI" id="CHEBI:33019"/>
        <dbReference type="ChEBI" id="CHEBI:35235"/>
        <dbReference type="ChEBI" id="CHEBI:37563"/>
        <dbReference type="ChEBI" id="CHEBI:59458"/>
        <dbReference type="ChEBI" id="CHEBI:60377"/>
        <dbReference type="EC" id="6.3.2.5"/>
    </reaction>
</comment>
<dbReference type="InterPro" id="IPR003382">
    <property type="entry name" value="Flavoprotein"/>
</dbReference>
<dbReference type="InterPro" id="IPR036551">
    <property type="entry name" value="Flavin_trans-like"/>
</dbReference>
<name>A0ABV2AXV6_9GAMM</name>
<feature type="domain" description="Flavoprotein" evidence="5">
    <location>
        <begin position="8"/>
        <end position="176"/>
    </location>
</feature>
<evidence type="ECO:0000259" key="5">
    <source>
        <dbReference type="Pfam" id="PF02441"/>
    </source>
</evidence>
<dbReference type="Proteomes" id="UP001460888">
    <property type="component" value="Unassembled WGS sequence"/>
</dbReference>
<dbReference type="SUPFAM" id="SSF52507">
    <property type="entry name" value="Homo-oligomeric flavin-containing Cys decarboxylases, HFCD"/>
    <property type="match status" value="1"/>
</dbReference>
<keyword evidence="3 4" id="KW-0288">FMN</keyword>
<evidence type="ECO:0000313" key="7">
    <source>
        <dbReference type="EMBL" id="MES1928489.1"/>
    </source>
</evidence>
<comment type="cofactor">
    <cofactor evidence="3">
        <name>FMN</name>
        <dbReference type="ChEBI" id="CHEBI:58210"/>
    </cofactor>
    <text evidence="3">Binds 1 FMN per subunit.</text>
</comment>
<feature type="region of interest" description="Phosphopantothenate--cysteine ligase" evidence="3">
    <location>
        <begin position="195"/>
        <end position="411"/>
    </location>
</feature>
<keyword evidence="1 3" id="KW-0210">Decarboxylase</keyword>
<keyword evidence="3" id="KW-0511">Multifunctional enzyme</keyword>
<comment type="caution">
    <text evidence="3">Lacks conserved residue(s) required for the propagation of feature annotation.</text>
</comment>
<dbReference type="Pfam" id="PF04127">
    <property type="entry name" value="DFP"/>
    <property type="match status" value="1"/>
</dbReference>
<dbReference type="InterPro" id="IPR005252">
    <property type="entry name" value="CoaBC"/>
</dbReference>
<feature type="region of interest" description="Phosphopantothenoylcysteine decarboxylase" evidence="3">
    <location>
        <begin position="1"/>
        <end position="194"/>
    </location>
</feature>
<feature type="binding site" evidence="3">
    <location>
        <position position="327"/>
    </location>
    <ligand>
        <name>CTP</name>
        <dbReference type="ChEBI" id="CHEBI:37563"/>
    </ligand>
</feature>
<keyword evidence="3" id="KW-0479">Metal-binding</keyword>
<evidence type="ECO:0000256" key="3">
    <source>
        <dbReference type="HAMAP-Rule" id="MF_02225"/>
    </source>
</evidence>
<dbReference type="Gene3D" id="3.40.50.10300">
    <property type="entry name" value="CoaB-like"/>
    <property type="match status" value="1"/>
</dbReference>
<comment type="caution">
    <text evidence="7">The sequence shown here is derived from an EMBL/GenBank/DDBJ whole genome shotgun (WGS) entry which is preliminary data.</text>
</comment>
<dbReference type="SUPFAM" id="SSF102645">
    <property type="entry name" value="CoaB-like"/>
    <property type="match status" value="1"/>
</dbReference>
<keyword evidence="2 3" id="KW-0456">Lyase</keyword>
<accession>A0ABV2AXV6</accession>
<comment type="pathway">
    <text evidence="3 4">Cofactor biosynthesis; coenzyme A biosynthesis; CoA from (R)-pantothenate: step 2/5.</text>
</comment>
<comment type="catalytic activity">
    <reaction evidence="3 4">
        <text>N-[(R)-4-phosphopantothenoyl]-L-cysteine + H(+) = (R)-4'-phosphopantetheine + CO2</text>
        <dbReference type="Rhea" id="RHEA:16793"/>
        <dbReference type="ChEBI" id="CHEBI:15378"/>
        <dbReference type="ChEBI" id="CHEBI:16526"/>
        <dbReference type="ChEBI" id="CHEBI:59458"/>
        <dbReference type="ChEBI" id="CHEBI:61723"/>
        <dbReference type="EC" id="4.1.1.36"/>
    </reaction>
</comment>
<dbReference type="InterPro" id="IPR007085">
    <property type="entry name" value="DNA/pantothenate-metab_flavo_C"/>
</dbReference>
<evidence type="ECO:0000256" key="2">
    <source>
        <dbReference type="ARBA" id="ARBA00023239"/>
    </source>
</evidence>
<evidence type="ECO:0000313" key="8">
    <source>
        <dbReference type="Proteomes" id="UP001460888"/>
    </source>
</evidence>
<evidence type="ECO:0000256" key="4">
    <source>
        <dbReference type="RuleBase" id="RU364078"/>
    </source>
</evidence>
<feature type="binding site" evidence="3">
    <location>
        <position position="283"/>
    </location>
    <ligand>
        <name>CTP</name>
        <dbReference type="ChEBI" id="CHEBI:37563"/>
    </ligand>
</feature>
<keyword evidence="3 4" id="KW-0436">Ligase</keyword>
<dbReference type="EC" id="4.1.1.36" evidence="3"/>
<keyword evidence="8" id="KW-1185">Reference proteome</keyword>
<organism evidence="7 8">
    <name type="scientific">Salinisphaera dokdonensis CL-ES53</name>
    <dbReference type="NCBI Taxonomy" id="1304272"/>
    <lineage>
        <taxon>Bacteria</taxon>
        <taxon>Pseudomonadati</taxon>
        <taxon>Pseudomonadota</taxon>
        <taxon>Gammaproteobacteria</taxon>
        <taxon>Salinisphaerales</taxon>
        <taxon>Salinisphaeraceae</taxon>
        <taxon>Salinisphaera</taxon>
    </lineage>
</organism>
<gene>
    <name evidence="3" type="primary">coaBC</name>
    <name evidence="7" type="ORF">SADO_04500</name>
</gene>
<feature type="binding site" evidence="3">
    <location>
        <position position="293"/>
    </location>
    <ligand>
        <name>CTP</name>
        <dbReference type="ChEBI" id="CHEBI:37563"/>
    </ligand>
</feature>
<feature type="binding site" evidence="3">
    <location>
        <position position="341"/>
    </location>
    <ligand>
        <name>CTP</name>
        <dbReference type="ChEBI" id="CHEBI:37563"/>
    </ligand>
</feature>
<evidence type="ECO:0000256" key="1">
    <source>
        <dbReference type="ARBA" id="ARBA00022793"/>
    </source>
</evidence>
<dbReference type="EMBL" id="APND01000001">
    <property type="protein sequence ID" value="MES1928489.1"/>
    <property type="molecule type" value="Genomic_DNA"/>
</dbReference>
<feature type="domain" description="DNA/pantothenate metabolism flavoprotein C-terminal" evidence="6">
    <location>
        <begin position="190"/>
        <end position="397"/>
    </location>
</feature>
<keyword evidence="3 4" id="KW-0285">Flavoprotein</keyword>
<dbReference type="Gene3D" id="3.40.50.1950">
    <property type="entry name" value="Flavin prenyltransferase-like"/>
    <property type="match status" value="1"/>
</dbReference>